<feature type="transmembrane region" description="Helical" evidence="11">
    <location>
        <begin position="3136"/>
        <end position="3158"/>
    </location>
</feature>
<evidence type="ECO:0000313" key="13">
    <source>
        <dbReference type="Proteomes" id="UP000694867"/>
    </source>
</evidence>
<dbReference type="SMART" id="SM00382">
    <property type="entry name" value="AAA"/>
    <property type="match status" value="2"/>
</dbReference>
<evidence type="ECO:0000256" key="7">
    <source>
        <dbReference type="ARBA" id="ARBA00022840"/>
    </source>
</evidence>
<dbReference type="Proteomes" id="UP000694867">
    <property type="component" value="Unplaced"/>
</dbReference>
<keyword evidence="9 11" id="KW-0472">Membrane</keyword>
<reference evidence="14" key="1">
    <citation type="submission" date="2025-08" db="UniProtKB">
        <authorList>
            <consortium name="RefSeq"/>
        </authorList>
    </citation>
    <scope>IDENTIFICATION</scope>
</reference>
<dbReference type="InterPro" id="IPR027417">
    <property type="entry name" value="P-loop_NTPase"/>
</dbReference>
<proteinExistence type="inferred from homology"/>
<dbReference type="GO" id="GO:0005524">
    <property type="term" value="F:ATP binding"/>
    <property type="evidence" value="ECO:0007669"/>
    <property type="project" value="UniProtKB-KW"/>
</dbReference>
<gene>
    <name evidence="14" type="primary">LOC100906589</name>
</gene>
<feature type="transmembrane region" description="Helical" evidence="11">
    <location>
        <begin position="3218"/>
        <end position="3240"/>
    </location>
</feature>
<feature type="transmembrane region" description="Helical" evidence="11">
    <location>
        <begin position="2388"/>
        <end position="2412"/>
    </location>
</feature>
<feature type="transmembrane region" description="Helical" evidence="11">
    <location>
        <begin position="3178"/>
        <end position="3206"/>
    </location>
</feature>
<protein>
    <submittedName>
        <fullName evidence="14">ATP-binding cassette sub-family A member 1</fullName>
    </submittedName>
</protein>
<dbReference type="PROSITE" id="PS50893">
    <property type="entry name" value="ABC_TRANSPORTER_2"/>
    <property type="match status" value="2"/>
</dbReference>
<feature type="transmembrane region" description="Helical" evidence="11">
    <location>
        <begin position="2466"/>
        <end position="2486"/>
    </location>
</feature>
<feature type="domain" description="ABC transporter" evidence="12">
    <location>
        <begin position="3382"/>
        <end position="3619"/>
    </location>
</feature>
<evidence type="ECO:0000256" key="1">
    <source>
        <dbReference type="ARBA" id="ARBA00004141"/>
    </source>
</evidence>
<dbReference type="GO" id="GO:0016020">
    <property type="term" value="C:membrane"/>
    <property type="evidence" value="ECO:0007669"/>
    <property type="project" value="UniProtKB-SubCell"/>
</dbReference>
<dbReference type="InterPro" id="IPR026082">
    <property type="entry name" value="ABCA"/>
</dbReference>
<dbReference type="InterPro" id="IPR003593">
    <property type="entry name" value="AAA+_ATPase"/>
</dbReference>
<feature type="transmembrane region" description="Helical" evidence="11">
    <location>
        <begin position="3246"/>
        <end position="3269"/>
    </location>
</feature>
<keyword evidence="7 14" id="KW-0067">ATP-binding</keyword>
<evidence type="ECO:0000313" key="14">
    <source>
        <dbReference type="RefSeq" id="XP_028966862.1"/>
    </source>
</evidence>
<organism evidence="13 14">
    <name type="scientific">Galendromus occidentalis</name>
    <name type="common">western predatory mite</name>
    <dbReference type="NCBI Taxonomy" id="34638"/>
    <lineage>
        <taxon>Eukaryota</taxon>
        <taxon>Metazoa</taxon>
        <taxon>Ecdysozoa</taxon>
        <taxon>Arthropoda</taxon>
        <taxon>Chelicerata</taxon>
        <taxon>Arachnida</taxon>
        <taxon>Acari</taxon>
        <taxon>Parasitiformes</taxon>
        <taxon>Mesostigmata</taxon>
        <taxon>Gamasina</taxon>
        <taxon>Phytoseioidea</taxon>
        <taxon>Phytoseiidae</taxon>
        <taxon>Typhlodrominae</taxon>
        <taxon>Galendromus</taxon>
    </lineage>
</organism>
<dbReference type="PANTHER" id="PTHR19229">
    <property type="entry name" value="ATP-BINDING CASSETTE TRANSPORTER SUBFAMILY A ABCA"/>
    <property type="match status" value="1"/>
</dbReference>
<dbReference type="RefSeq" id="XP_028966862.1">
    <property type="nucleotide sequence ID" value="XM_029111029.1"/>
</dbReference>
<feature type="transmembrane region" description="Helical" evidence="11">
    <location>
        <begin position="2935"/>
        <end position="2956"/>
    </location>
</feature>
<keyword evidence="13" id="KW-1185">Reference proteome</keyword>
<dbReference type="KEGG" id="goe:100906589"/>
<evidence type="ECO:0000256" key="3">
    <source>
        <dbReference type="ARBA" id="ARBA00022448"/>
    </source>
</evidence>
<dbReference type="InterPro" id="IPR003439">
    <property type="entry name" value="ABC_transporter-like_ATP-bd"/>
</dbReference>
<dbReference type="GeneID" id="100906589"/>
<dbReference type="GO" id="GO:0140359">
    <property type="term" value="F:ABC-type transporter activity"/>
    <property type="evidence" value="ECO:0007669"/>
    <property type="project" value="InterPro"/>
</dbReference>
<evidence type="ECO:0000256" key="4">
    <source>
        <dbReference type="ARBA" id="ARBA00022692"/>
    </source>
</evidence>
<keyword evidence="4 11" id="KW-0812">Transmembrane</keyword>
<accession>A0AAJ7SDV6</accession>
<evidence type="ECO:0000259" key="12">
    <source>
        <dbReference type="PROSITE" id="PS50893"/>
    </source>
</evidence>
<dbReference type="GO" id="GO:0005319">
    <property type="term" value="F:lipid transporter activity"/>
    <property type="evidence" value="ECO:0007669"/>
    <property type="project" value="TreeGrafter"/>
</dbReference>
<evidence type="ECO:0000256" key="2">
    <source>
        <dbReference type="ARBA" id="ARBA00008869"/>
    </source>
</evidence>
<feature type="transmembrane region" description="Helical" evidence="11">
    <location>
        <begin position="3276"/>
        <end position="3297"/>
    </location>
</feature>
<evidence type="ECO:0000256" key="9">
    <source>
        <dbReference type="ARBA" id="ARBA00023136"/>
    </source>
</evidence>
<dbReference type="PANTHER" id="PTHR19229:SF36">
    <property type="entry name" value="ATP-BINDING CASSETTE SUB-FAMILY A MEMBER 2"/>
    <property type="match status" value="1"/>
</dbReference>
<evidence type="ECO:0000256" key="11">
    <source>
        <dbReference type="SAM" id="Phobius"/>
    </source>
</evidence>
<dbReference type="Pfam" id="PF12698">
    <property type="entry name" value="ABC2_membrane_3"/>
    <property type="match status" value="2"/>
</dbReference>
<dbReference type="GO" id="GO:0016887">
    <property type="term" value="F:ATP hydrolysis activity"/>
    <property type="evidence" value="ECO:0007669"/>
    <property type="project" value="InterPro"/>
</dbReference>
<evidence type="ECO:0000256" key="5">
    <source>
        <dbReference type="ARBA" id="ARBA00022737"/>
    </source>
</evidence>
<comment type="similarity">
    <text evidence="2">Belongs to the ABC transporter superfamily. ABCA family.</text>
</comment>
<sequence length="3743" mass="417475">MGTAATDQLRLVVWKNLLLRKRRPVILCLEVLWPIVIFLLLVILRLILPATHQSACFYNARALPSAGGLQVIQGLICNIDNQCLNRSQFEDIPTYPGSRLDSLVGALTPLFNNGKLLGLARELPTSARLLDAISNLLAHQSVKRLLVTGVPVENLVIDVEEARELFLNKMSISPDIVDSLLKSKLSLPSLVYTLITKHAECDESLIRSIVISDDRRVAQELTRKCPLSTEFAEKLQSLADVKEVIRTLSGVAEALDQPRMAKQIEELTEVVRIASKLKFGHQRNKWSEVVRLGTNVINDVRNGVGAKFAQRLWRDWGRHVLPKHSADLQTLLNAASKVFNEEAKPSFEDSELNKIIPALRNMLQVFKNAPQIESGLFGVLNGNLVDLAEHVGLDADWLNIGVHLIGAEASAIPGSHTFPYFPRLLEAAARTLADREKRSKIVERRSGGPLLWEENVCNPAFFEEYVVHSDEARIMSRYACSLLKQVLPSFVDKVTGKVNLRYRNASSTPAREAMDGLFGLMEAIPKASPYEFQNRLDNALMDLDHYLKHEIDETSQASLLGSTAQLVYDYFELLRPDYAVHIERIAAAVSSVLDIMSRYLSKATVSGEISWASALGSQSLQRTLNSLFDNIDSLLVASDAVLTKGLNASKLLKDPDLKFCSRSSPLSSYLIVEEPEHFAEVERSICSNIESIYPEMSTSAPVKEILSLLGRASLSNVTDKSVSWNDIATRVVSVRKSLNHLNSVGFANFERSLEPFARFVSGIRVLLGVPSTKTEVLRLKTRALELALNHFEFDEVMKSVALKLVHEMSNANAVGSIPDDSSSILRWSEQHLPEFMKLFLQMSISKPEKIRSFFQHNLTEICQESLETILELNSTSEAEQKLSDNFNDLCERLLSGSRVDQAKYPPSIMIRKFLDGFASFWDLASANQTRNRLFDVALWRTALLPTLTSSGSDSVFDLLQTSISTLQPFLPLKQTSFGEFQCSSDRASHSELNLIKNVWSVLQNLSKLIDASLRILLQPNHVKQIAPLVRSWFRNGTFCQSSQEDFRILRRFYGSAFTPLNELRSVICVSAEQLALEFPECSADDQSPTSAVSAIKHALLKLAEPDSKLTPDKIFSVFEWYKTALGVMNILQNGLTTETLKDPQTWLELFEKNLGKHPQVLSELRQLIIKSGDISAQMLAQNSTMDLDPTLLRVLKQVSSSRLLETAMWFSRSLSSNSVVDFRLESLESLLFDNCGESSGAGIHALLCGDETRRLYEHLRQLNKQKSNSSFAEAVKSIVSLLHKIDPRATTMLRTTFSESADNYQRRLPNSLAKGIVSTLWLSDIPDDLSHLLELATTVTEVLDVLPPYNVSNFLVHNLTQPSPDFGNLRALDDDPVRQLLINNLVPIAGGLQDTGTILINLWNSQDLLLKSSLRSSACKSGDSVILDLMKNLGSPLNATCQVPGSNLGDAYQYLMDRGLERIVDIDAENICYPQILSQFATWSRVYSGEAQILSNCFKALHNSNTTSELAQVARTAASLFRFIPAFSGIKGDPGYDPLDELRREFPVRARFEDLVSQKALLDDLDDPSLNGTVVDARWLSLHRSPRRLERMFCEGSWYPVIVYPTQVLPEKYCSNDFAKRFLRAIDFDRLGPEIRKSQNDTLTKGLWLRPFLRADLFDALGGIGRNALPFIQLSEEPLTLETATALLVSLKEAQLKDLHEALHAFGWPISEVFTGSELDVFVQAIRRAIGAVKEMSATGLFNVRFKVTEVLNDPESARKAIIEALGASGYIIDFILSMEFDVSPFLVDLETRKLTFVDVVGDVSLLKRAFSLPPSSSILDKYSNVLRQAVDKLGIPPNPLVTVAQQKLLKNVADILLVKALRKNDLTWDHLVAIFSAFNAAPQVASDVGNSFATIKDVVGLETIKGLSNLNVSVNGVRVLAEPVALKLVGRLTCGRPLRDLEQEFKILQPSRKEPQLNEKDIEELPEEFCRNGYEQVMRLTGGPIIWGFLKPILRGKLLYAPDTEEARLIVTEVNRTFESIGHFRDRLYEWGDASNGLKMMLGRKSAIDDVKDALFSHVMEPLMRKILPAGITKDTFDLNVVQNEIGDAGGLADMLQLVSNISHCFTLDRFEAVPTEEELEILAPKMTKRKEFIAAMVFDLDKELKGRTARTPPSAAPTQKNGGRGKRGLWEMIGFADDESESRLPYDIRYKIRMDIDNVPLTHRIKDLFWKPGAKADFFEDMRYQRGFSQMQQIVDAAILRVLNRQIHNGSDDPRANLPATFVQQFPYPCYENDEAGHLLKSIVPLACLLSWLFCVAFLIRQRVLDREQHLQEVLAVMGLRAWIDLAAWVLLSGAILGGIVAISTGLISVILPNSDLLLLFIFYSTFALSLLSFCYLVSNIFQNNATLAALAGTLLYIISFIPFVVALTSEASLTLMNKLLLCTSMSSAFCYGSLYITRFEQQTLGLTWHTAFKSPLAGDEMSFMFALGMLILDSVVYSVIGWYCGHVFCNNPNLRKKWYFVLQSEFWTGNYADDDDIYTIDEKGDGVEISDLLVRYPAGNLAVNKLSLTLRDGEITSLLGQNGAGKTTTIRVLTGQCRATTGRVQAYGIDSRNLPELRRLIGYCPQYNTLFDKLTVREHLMFFAKLKSTATSKYEIDSEVRTMLRMMDLAHVENRLSCELSGGLQRRLCVGLSFIGGSKLIILDEPTSSVDPVARRHIWDLVLKYRQRRTILLTTHHMDEADILSDKVAVIQRGSLVCQGSPITLKTRFGCGYQLTLCRNSSRESDSGLSTSDASLTSNHFSVDIIDDIREFIPSASIIGDEADCVTVNLPHRSEAGDAFDFAAFFRKLDTSGLLAYHGFNSYRVSCTTLEDAFLNLSADNVSPSSITRISDFDSDGRGGSDGSASPVWDSGSTSSLYLTSNRRVEGMALAFMQLRALLWKHSLHSMRSWKVLFSSVIMPCIFIALAMGITTLKPDNIKEPALDLDINLYGRPAFSVLSSQPDRPLLKEFRGKHAVRIGDRVRSLPQHGFCPAVDRARRNLDWGSVDTVASFNGTQELFLIDPAKVDLSDYLLATYADYSDKRYGGWSLDGEQVKVWYDNTAHHSLPIYQNQLTNAVLRRHFGNYTVRVVNHPLHLTHEQLGRETFLSRLADLGVALVILIGLGFIPASAVIYVVRERAQEEKTVQHCSGVSKTMYWSAIMIWDLLVLFIGIFLCSVVIRIFAIPVYVDRDNFSAVVLLLLLFGFSSLPVTQLISHLFHESSIAFMVTYCLNLFLGLGIFLVLLLCNSSIPEGIHLVGLIIPQYSFIQGVLVLFKNHITADIYEIFDQDVYEDPLYLLRANYIMMLIVGTSSFFLNIIRDYNMLTIPITGKEPEIPQNEDADVMMERKRVVSAIGDDVLSLVNLTKDYKTFGLSKPHRAVDSVSFGIGKGVCFGLLGLNGAGKTTLFKILTGHIQPTSGRAFLKDKGGAYRSLGEFNHHVGYCPQGDAVDDLLTPEQQLTIYAQMKGIPENEIYDVVQKALAIFQLQSFANRPCIDLSRGTRRKVCTAMAFLGDPQLVLLDEPTTGMDPLTRRLLWSSVQKCVESGRSVLLTSHSMEECEALCNRLGIMANGRLRCIGCPDALKYRFSQGFTLGLRIEPGTEQTVLQHIKSKFPSARPKALHATSLQISVPSKEASLSSLFALLQDDRSRQVGIVDHTIQLTTLDQVFVEFVSQQKGEEDDEESFSRVATVSSFGSASYQQLSSKDGALAEDGFIDCTHF</sequence>
<evidence type="ECO:0000256" key="8">
    <source>
        <dbReference type="ARBA" id="ARBA00022989"/>
    </source>
</evidence>
<dbReference type="Pfam" id="PF00005">
    <property type="entry name" value="ABC_tran"/>
    <property type="match status" value="2"/>
</dbReference>
<comment type="subcellular location">
    <subcellularLocation>
        <location evidence="1">Membrane</location>
        <topology evidence="1">Multi-pass membrane protein</topology>
    </subcellularLocation>
</comment>
<feature type="transmembrane region" description="Helical" evidence="11">
    <location>
        <begin position="2328"/>
        <end position="2354"/>
    </location>
</feature>
<name>A0AAJ7SDV6_9ACAR</name>
<feature type="transmembrane region" description="Helical" evidence="11">
    <location>
        <begin position="2360"/>
        <end position="2381"/>
    </location>
</feature>
<keyword evidence="5" id="KW-0677">Repeat</keyword>
<feature type="transmembrane region" description="Helical" evidence="11">
    <location>
        <begin position="3317"/>
        <end position="3341"/>
    </location>
</feature>
<feature type="transmembrane region" description="Helical" evidence="11">
    <location>
        <begin position="25"/>
        <end position="48"/>
    </location>
</feature>
<dbReference type="CDD" id="cd03263">
    <property type="entry name" value="ABC_subfamily_A"/>
    <property type="match status" value="2"/>
</dbReference>
<feature type="domain" description="ABC transporter" evidence="12">
    <location>
        <begin position="2530"/>
        <end position="2761"/>
    </location>
</feature>
<dbReference type="FunFam" id="3.40.50.300:FF:001253">
    <property type="entry name" value="ATP-binding cassette protein subfamily A, member 10"/>
    <property type="match status" value="1"/>
</dbReference>
<keyword evidence="6" id="KW-0547">Nucleotide-binding</keyword>
<dbReference type="SUPFAM" id="SSF52540">
    <property type="entry name" value="P-loop containing nucleoside triphosphate hydrolases"/>
    <property type="match status" value="2"/>
</dbReference>
<dbReference type="InterPro" id="IPR013525">
    <property type="entry name" value="ABC2_TM"/>
</dbReference>
<feature type="region of interest" description="Disordered" evidence="10">
    <location>
        <begin position="2876"/>
        <end position="2896"/>
    </location>
</feature>
<feature type="transmembrane region" description="Helical" evidence="11">
    <location>
        <begin position="2281"/>
        <end position="2302"/>
    </location>
</feature>
<evidence type="ECO:0000256" key="6">
    <source>
        <dbReference type="ARBA" id="ARBA00022741"/>
    </source>
</evidence>
<dbReference type="Gene3D" id="3.40.50.300">
    <property type="entry name" value="P-loop containing nucleotide triphosphate hydrolases"/>
    <property type="match status" value="2"/>
</dbReference>
<evidence type="ECO:0000256" key="10">
    <source>
        <dbReference type="SAM" id="MobiDB-lite"/>
    </source>
</evidence>
<keyword evidence="3" id="KW-0813">Transport</keyword>
<keyword evidence="8 11" id="KW-1133">Transmembrane helix</keyword>
<dbReference type="FunFam" id="3.40.50.300:FF:000335">
    <property type="entry name" value="ATP binding cassette subfamily A member 5"/>
    <property type="match status" value="1"/>
</dbReference>